<proteinExistence type="predicted"/>
<keyword evidence="3" id="KW-1185">Reference proteome</keyword>
<dbReference type="EMBL" id="JADYXP020000003">
    <property type="protein sequence ID" value="KAL0129173.1"/>
    <property type="molecule type" value="Genomic_DNA"/>
</dbReference>
<comment type="caution">
    <text evidence="2">The sequence shown here is derived from an EMBL/GenBank/DDBJ whole genome shotgun (WGS) entry which is preliminary data.</text>
</comment>
<dbReference type="Proteomes" id="UP001430953">
    <property type="component" value="Unassembled WGS sequence"/>
</dbReference>
<feature type="compositionally biased region" description="Pro residues" evidence="1">
    <location>
        <begin position="34"/>
        <end position="43"/>
    </location>
</feature>
<feature type="region of interest" description="Disordered" evidence="1">
    <location>
        <begin position="72"/>
        <end position="96"/>
    </location>
</feature>
<feature type="compositionally biased region" description="Basic and acidic residues" evidence="1">
    <location>
        <begin position="85"/>
        <end position="96"/>
    </location>
</feature>
<protein>
    <submittedName>
        <fullName evidence="2">Uncharacterized protein</fullName>
    </submittedName>
</protein>
<evidence type="ECO:0000313" key="2">
    <source>
        <dbReference type="EMBL" id="KAL0129173.1"/>
    </source>
</evidence>
<sequence length="96" mass="11566">MSNLHVFTCIKVMQQEQRQQEAGENFRRRRFPYRPRPPSPSFFPPSRSIEIFNLTLRLRRDTLPFSLSPMEGLEKSHRRAVSPRWNDRPENRTIEI</sequence>
<gene>
    <name evidence="2" type="ORF">PUN28_004101</name>
</gene>
<dbReference type="AlphaFoldDB" id="A0AAW2GPK4"/>
<evidence type="ECO:0000256" key="1">
    <source>
        <dbReference type="SAM" id="MobiDB-lite"/>
    </source>
</evidence>
<feature type="region of interest" description="Disordered" evidence="1">
    <location>
        <begin position="17"/>
        <end position="44"/>
    </location>
</feature>
<accession>A0AAW2GPK4</accession>
<name>A0AAW2GPK4_9HYME</name>
<organism evidence="2 3">
    <name type="scientific">Cardiocondyla obscurior</name>
    <dbReference type="NCBI Taxonomy" id="286306"/>
    <lineage>
        <taxon>Eukaryota</taxon>
        <taxon>Metazoa</taxon>
        <taxon>Ecdysozoa</taxon>
        <taxon>Arthropoda</taxon>
        <taxon>Hexapoda</taxon>
        <taxon>Insecta</taxon>
        <taxon>Pterygota</taxon>
        <taxon>Neoptera</taxon>
        <taxon>Endopterygota</taxon>
        <taxon>Hymenoptera</taxon>
        <taxon>Apocrita</taxon>
        <taxon>Aculeata</taxon>
        <taxon>Formicoidea</taxon>
        <taxon>Formicidae</taxon>
        <taxon>Myrmicinae</taxon>
        <taxon>Cardiocondyla</taxon>
    </lineage>
</organism>
<evidence type="ECO:0000313" key="3">
    <source>
        <dbReference type="Proteomes" id="UP001430953"/>
    </source>
</evidence>
<reference evidence="2 3" key="1">
    <citation type="submission" date="2023-03" db="EMBL/GenBank/DDBJ databases">
        <title>High recombination rates correlate with genetic variation in Cardiocondyla obscurior ants.</title>
        <authorList>
            <person name="Errbii M."/>
        </authorList>
    </citation>
    <scope>NUCLEOTIDE SEQUENCE [LARGE SCALE GENOMIC DNA]</scope>
    <source>
        <strain evidence="2">Alpha-2009</strain>
        <tissue evidence="2">Whole body</tissue>
    </source>
</reference>